<dbReference type="InterPro" id="IPR017853">
    <property type="entry name" value="GH"/>
</dbReference>
<evidence type="ECO:0000256" key="1">
    <source>
        <dbReference type="ARBA" id="ARBA00004613"/>
    </source>
</evidence>
<dbReference type="AlphaFoldDB" id="A0A978UZH0"/>
<feature type="domain" description="Fibronectin type III-like" evidence="8">
    <location>
        <begin position="728"/>
        <end position="798"/>
    </location>
</feature>
<dbReference type="GO" id="GO:0005576">
    <property type="term" value="C:extracellular region"/>
    <property type="evidence" value="ECO:0007669"/>
    <property type="project" value="UniProtKB-SubCell"/>
</dbReference>
<dbReference type="Pfam" id="PF01915">
    <property type="entry name" value="Glyco_hydro_3_C"/>
    <property type="match status" value="1"/>
</dbReference>
<dbReference type="InterPro" id="IPR026891">
    <property type="entry name" value="Fn3-like"/>
</dbReference>
<dbReference type="SUPFAM" id="SSF52279">
    <property type="entry name" value="Beta-D-glucan exohydrolase, C-terminal domain"/>
    <property type="match status" value="1"/>
</dbReference>
<dbReference type="Pfam" id="PF00933">
    <property type="entry name" value="Glyco_hydro_3"/>
    <property type="match status" value="1"/>
</dbReference>
<dbReference type="Gene3D" id="3.20.20.300">
    <property type="entry name" value="Glycoside hydrolase, family 3, N-terminal domain"/>
    <property type="match status" value="1"/>
</dbReference>
<reference evidence="9" key="1">
    <citation type="journal article" date="2021" name="Front. Plant Sci.">
        <title>Chromosome-Scale Genome Assembly for Chinese Sour Jujube and Insights Into Its Genome Evolution and Domestication Signature.</title>
        <authorList>
            <person name="Shen L.-Y."/>
            <person name="Luo H."/>
            <person name="Wang X.-L."/>
            <person name="Wang X.-M."/>
            <person name="Qiu X.-J."/>
            <person name="Liu H."/>
            <person name="Zhou S.-S."/>
            <person name="Jia K.-H."/>
            <person name="Nie S."/>
            <person name="Bao Y.-T."/>
            <person name="Zhang R.-G."/>
            <person name="Yun Q.-Z."/>
            <person name="Chai Y.-H."/>
            <person name="Lu J.-Y."/>
            <person name="Li Y."/>
            <person name="Zhao S.-W."/>
            <person name="Mao J.-F."/>
            <person name="Jia S.-G."/>
            <person name="Mao Y.-M."/>
        </authorList>
    </citation>
    <scope>NUCLEOTIDE SEQUENCE</scope>
    <source>
        <strain evidence="9">AT0</strain>
        <tissue evidence="9">Leaf</tissue>
    </source>
</reference>
<evidence type="ECO:0000256" key="6">
    <source>
        <dbReference type="ARBA" id="ARBA00023295"/>
    </source>
</evidence>
<gene>
    <name evidence="9" type="ORF">FEM48_Zijuj08G0138400</name>
</gene>
<comment type="caution">
    <text evidence="9">The sequence shown here is derived from an EMBL/GenBank/DDBJ whole genome shotgun (WGS) entry which is preliminary data.</text>
</comment>
<comment type="subcellular location">
    <subcellularLocation>
        <location evidence="1">Secreted</location>
    </subcellularLocation>
</comment>
<evidence type="ECO:0000256" key="7">
    <source>
        <dbReference type="SAM" id="SignalP"/>
    </source>
</evidence>
<dbReference type="GO" id="GO:0031222">
    <property type="term" value="P:arabinan catabolic process"/>
    <property type="evidence" value="ECO:0007669"/>
    <property type="project" value="TreeGrafter"/>
</dbReference>
<dbReference type="GO" id="GO:0046556">
    <property type="term" value="F:alpha-L-arabinofuranosidase activity"/>
    <property type="evidence" value="ECO:0007669"/>
    <property type="project" value="TreeGrafter"/>
</dbReference>
<evidence type="ECO:0000259" key="8">
    <source>
        <dbReference type="SMART" id="SM01217"/>
    </source>
</evidence>
<keyword evidence="3 7" id="KW-0732">Signal</keyword>
<dbReference type="PANTHER" id="PTHR42721:SF1">
    <property type="entry name" value="BETA-D-XYLOSIDASE 6-RELATED"/>
    <property type="match status" value="1"/>
</dbReference>
<organism evidence="9 10">
    <name type="scientific">Ziziphus jujuba var. spinosa</name>
    <dbReference type="NCBI Taxonomy" id="714518"/>
    <lineage>
        <taxon>Eukaryota</taxon>
        <taxon>Viridiplantae</taxon>
        <taxon>Streptophyta</taxon>
        <taxon>Embryophyta</taxon>
        <taxon>Tracheophyta</taxon>
        <taxon>Spermatophyta</taxon>
        <taxon>Magnoliopsida</taxon>
        <taxon>eudicotyledons</taxon>
        <taxon>Gunneridae</taxon>
        <taxon>Pentapetalae</taxon>
        <taxon>rosids</taxon>
        <taxon>fabids</taxon>
        <taxon>Rosales</taxon>
        <taxon>Rhamnaceae</taxon>
        <taxon>Paliureae</taxon>
        <taxon>Ziziphus</taxon>
    </lineage>
</organism>
<dbReference type="SUPFAM" id="SSF51445">
    <property type="entry name" value="(Trans)glycosidases"/>
    <property type="match status" value="1"/>
</dbReference>
<dbReference type="Pfam" id="PF14310">
    <property type="entry name" value="Fn3-like"/>
    <property type="match status" value="1"/>
</dbReference>
<evidence type="ECO:0000313" key="10">
    <source>
        <dbReference type="Proteomes" id="UP000813462"/>
    </source>
</evidence>
<evidence type="ECO:0000256" key="2">
    <source>
        <dbReference type="ARBA" id="ARBA00022525"/>
    </source>
</evidence>
<sequence length="806" mass="88540">MHNHRFFFLLLVLQFLKLCSSFSSNPHHRLFPCKPPHHSSYPFCNTSLPITTRAQSLVSLLTLHEKIQQLSDNVSAIPRLGIPSYEWWSESLHGIAINGPGVSFDGVINSATSFPQVILTAASFNRTLWFLIGSAIAVEGRAMYNVGQAGLTFWAPNINIFRDPRWGRGQETPGEDPMVASAYAIDFVRGFQGANWMSGSGIRNRFGETRVLKDDDDGNREDDDLMLSACCKHLTAYDLEKWKKFNRYSFNAVVSEQDLADTYQPPFRSCVEQGKASCLMCSYNEVNGVPACARKDLLDQPRNEWAFKGYITSDCDAVATVFEYQNYTKTPEDAVADALKAGTDINCGTYMLRHMLNATKLGKVQEEDIDRALINLFSVQLRLGLFDGNPRKGKFGSLGPQNVCTSEHKKLALEAARQGIVLLKNDKKILPLKKNEYSSLAVIGPLANNASKMGGGYSGKVSEFVKSLGIPCNPKSLFDGFQDYAKETSYTAGCLDVNCTSDVGFDEAILTARKADFVVIVLGLDLTQETEDLDRVSLLLPGKQMALLSTIAAASKEPVILVLTGGGPLDVSFAEKDPRIASILWIGYPGEAGGRALAEIIFGDYNPGGRLPVTWYPQSFTSVPMNDMSMRADSARGYPGRTYRFYTGNVVYSFGQGLSYSNYVYEFLSAPNKLSLTGSLQAGSGRKVLHQVGDGLDYVNIDEVTSCDSLRFSVQISVRNDGNMDGGHVVLLFSRVPKVIKGTPQKQLVGFDRVHTTSYGSTTTNILVDPCVHLSIANEYGKRILPLGDHTLSLGDLEHLVSIETN</sequence>
<dbReference type="FunFam" id="3.40.50.1700:FF:000001">
    <property type="entry name" value="probable beta-D-xylosidase 2"/>
    <property type="match status" value="1"/>
</dbReference>
<accession>A0A978UZH0</accession>
<dbReference type="Proteomes" id="UP000813462">
    <property type="component" value="Unassembled WGS sequence"/>
</dbReference>
<evidence type="ECO:0000313" key="9">
    <source>
        <dbReference type="EMBL" id="KAH7520386.1"/>
    </source>
</evidence>
<dbReference type="InterPro" id="IPR013783">
    <property type="entry name" value="Ig-like_fold"/>
</dbReference>
<keyword evidence="2" id="KW-0964">Secreted</keyword>
<dbReference type="InterPro" id="IPR001764">
    <property type="entry name" value="Glyco_hydro_3_N"/>
</dbReference>
<feature type="signal peptide" evidence="7">
    <location>
        <begin position="1"/>
        <end position="21"/>
    </location>
</feature>
<dbReference type="Gene3D" id="2.60.40.10">
    <property type="entry name" value="Immunoglobulins"/>
    <property type="match status" value="1"/>
</dbReference>
<keyword evidence="4" id="KW-0378">Hydrolase</keyword>
<dbReference type="GO" id="GO:0009044">
    <property type="term" value="F:xylan 1,4-beta-xylosidase activity"/>
    <property type="evidence" value="ECO:0007669"/>
    <property type="project" value="InterPro"/>
</dbReference>
<dbReference type="GO" id="GO:0045493">
    <property type="term" value="P:xylan catabolic process"/>
    <property type="evidence" value="ECO:0007669"/>
    <property type="project" value="InterPro"/>
</dbReference>
<keyword evidence="6" id="KW-0326">Glycosidase</keyword>
<evidence type="ECO:0000256" key="4">
    <source>
        <dbReference type="ARBA" id="ARBA00022801"/>
    </source>
</evidence>
<proteinExistence type="predicted"/>
<dbReference type="PANTHER" id="PTHR42721">
    <property type="entry name" value="SUGAR HYDROLASE-RELATED"/>
    <property type="match status" value="1"/>
</dbReference>
<dbReference type="InterPro" id="IPR002772">
    <property type="entry name" value="Glyco_hydro_3_C"/>
</dbReference>
<dbReference type="InterPro" id="IPR044993">
    <property type="entry name" value="BXL"/>
</dbReference>
<evidence type="ECO:0000256" key="3">
    <source>
        <dbReference type="ARBA" id="ARBA00022729"/>
    </source>
</evidence>
<dbReference type="FunFam" id="3.20.20.300:FF:000004">
    <property type="entry name" value="probable beta-D-xylosidase 7"/>
    <property type="match status" value="1"/>
</dbReference>
<dbReference type="InterPro" id="IPR036881">
    <property type="entry name" value="Glyco_hydro_3_C_sf"/>
</dbReference>
<dbReference type="InterPro" id="IPR036962">
    <property type="entry name" value="Glyco_hydro_3_N_sf"/>
</dbReference>
<protein>
    <recommendedName>
        <fullName evidence="8">Fibronectin type III-like domain-containing protein</fullName>
    </recommendedName>
</protein>
<dbReference type="SMART" id="SM01217">
    <property type="entry name" value="Fn3_like"/>
    <property type="match status" value="1"/>
</dbReference>
<evidence type="ECO:0000256" key="5">
    <source>
        <dbReference type="ARBA" id="ARBA00023180"/>
    </source>
</evidence>
<name>A0A978UZH0_ZIZJJ</name>
<dbReference type="Gene3D" id="3.40.50.1700">
    <property type="entry name" value="Glycoside hydrolase family 3 C-terminal domain"/>
    <property type="match status" value="1"/>
</dbReference>
<feature type="chain" id="PRO_5038044582" description="Fibronectin type III-like domain-containing protein" evidence="7">
    <location>
        <begin position="22"/>
        <end position="806"/>
    </location>
</feature>
<dbReference type="EMBL" id="JAEACU010000008">
    <property type="protein sequence ID" value="KAH7520386.1"/>
    <property type="molecule type" value="Genomic_DNA"/>
</dbReference>
<keyword evidence="5" id="KW-0325">Glycoprotein</keyword>